<dbReference type="GO" id="GO:0016740">
    <property type="term" value="F:transferase activity"/>
    <property type="evidence" value="ECO:0007669"/>
    <property type="project" value="UniProtKB-KW"/>
</dbReference>
<feature type="domain" description="GST N-terminal" evidence="1">
    <location>
        <begin position="1"/>
        <end position="79"/>
    </location>
</feature>
<evidence type="ECO:0000259" key="1">
    <source>
        <dbReference type="PROSITE" id="PS50404"/>
    </source>
</evidence>
<dbReference type="SUPFAM" id="SSF52833">
    <property type="entry name" value="Thioredoxin-like"/>
    <property type="match status" value="1"/>
</dbReference>
<dbReference type="EMBL" id="UHIC01000001">
    <property type="protein sequence ID" value="SUO96282.1"/>
    <property type="molecule type" value="Genomic_DNA"/>
</dbReference>
<dbReference type="Gene3D" id="1.20.1050.10">
    <property type="match status" value="1"/>
</dbReference>
<accession>A0A380MVH6</accession>
<dbReference type="OrthoDB" id="8634103at2"/>
<dbReference type="Proteomes" id="UP000254601">
    <property type="component" value="Unassembled WGS sequence"/>
</dbReference>
<evidence type="ECO:0000313" key="2">
    <source>
        <dbReference type="EMBL" id="SUO96282.1"/>
    </source>
</evidence>
<dbReference type="InterPro" id="IPR036249">
    <property type="entry name" value="Thioredoxin-like_sf"/>
</dbReference>
<dbReference type="Pfam" id="PF13417">
    <property type="entry name" value="GST_N_3"/>
    <property type="match status" value="1"/>
</dbReference>
<name>A0A380MVH6_9GAMM</name>
<gene>
    <name evidence="2" type="ORF">NCTC13337_01786</name>
</gene>
<keyword evidence="2" id="KW-0808">Transferase</keyword>
<reference evidence="2 3" key="1">
    <citation type="submission" date="2018-06" db="EMBL/GenBank/DDBJ databases">
        <authorList>
            <consortium name="Pathogen Informatics"/>
            <person name="Doyle S."/>
        </authorList>
    </citation>
    <scope>NUCLEOTIDE SEQUENCE [LARGE SCALE GENOMIC DNA]</scope>
    <source>
        <strain evidence="2 3">NCTC13337</strain>
    </source>
</reference>
<keyword evidence="3" id="KW-1185">Reference proteome</keyword>
<dbReference type="PROSITE" id="PS50404">
    <property type="entry name" value="GST_NTER"/>
    <property type="match status" value="1"/>
</dbReference>
<dbReference type="Gene3D" id="3.40.30.10">
    <property type="entry name" value="Glutaredoxin"/>
    <property type="match status" value="1"/>
</dbReference>
<dbReference type="InterPro" id="IPR004045">
    <property type="entry name" value="Glutathione_S-Trfase_N"/>
</dbReference>
<dbReference type="RefSeq" id="WP_072575820.1">
    <property type="nucleotide sequence ID" value="NZ_LWHB01000028.1"/>
</dbReference>
<proteinExistence type="predicted"/>
<evidence type="ECO:0000313" key="3">
    <source>
        <dbReference type="Proteomes" id="UP000254601"/>
    </source>
</evidence>
<dbReference type="AlphaFoldDB" id="A0A380MVH6"/>
<protein>
    <submittedName>
        <fullName evidence="2">Putative glutathione S-transferase</fullName>
    </submittedName>
</protein>
<organism evidence="2 3">
    <name type="scientific">Suttonella ornithocola</name>
    <dbReference type="NCBI Taxonomy" id="279832"/>
    <lineage>
        <taxon>Bacteria</taxon>
        <taxon>Pseudomonadati</taxon>
        <taxon>Pseudomonadota</taxon>
        <taxon>Gammaproteobacteria</taxon>
        <taxon>Cardiobacteriales</taxon>
        <taxon>Cardiobacteriaceae</taxon>
        <taxon>Suttonella</taxon>
    </lineage>
</organism>
<sequence>MKLYLSPGSPYARLVTITALRCGKTHLKLEFVNPWENPKSLEMVNPFSQVPNLVTDDGVSITNSLIICHYLDDSILRGSQAAKYASFALALMDQFLKYFSMIHRIGDAKQPIPHPHIARSLAALKRALPLSPQLSVESEDWSQYCLAVAFEFISREPELLKKYLSSQNQLAFKQFLEKPIMKKTSLESMPNYPKTLSDC</sequence>